<sequence>MSADETPEACHPMPPSTDLSSKINNCVNLMERKLCLAFKQDFLSLKENKNLQRVLQIHESYCESLERNIFNEPQEYTISESNNINTAVKKTFKNVCSVFAQNMKDGLSEDFTEVQLKFLNSLKTIVSMYFFNSQKEETVPQELDEKLNTTKDQDELSTNLTEIDALIDQCKREIQTIHLKMAEERKKICFKKAELDLEEAKIREASLQQELEQLTIQLNHMYLEDRDKERQIQEETEKVINVIEYMLQFFDDEMDVEQADLEAREEEFRRDTEELKKMKTLFEPLEVEYNEVLERRWQEEERKKEETRILQLRTRAATKIQAWWKGYRVRKAIKEQSKKKAKKGKGKKSKAK</sequence>
<comment type="similarity">
    <text evidence="3">Belongs to the DRC10 family.</text>
</comment>
<keyword evidence="8" id="KW-0206">Cytoskeleton</keyword>
<evidence type="ECO:0000256" key="1">
    <source>
        <dbReference type="ARBA" id="ARBA00003029"/>
    </source>
</evidence>
<evidence type="ECO:0000256" key="5">
    <source>
        <dbReference type="ARBA" id="ARBA00022490"/>
    </source>
</evidence>
<keyword evidence="7" id="KW-0969">Cilium</keyword>
<evidence type="ECO:0000256" key="8">
    <source>
        <dbReference type="ARBA" id="ARBA00023212"/>
    </source>
</evidence>
<keyword evidence="9" id="KW-0966">Cell projection</keyword>
<comment type="function">
    <text evidence="1">Component of the nexin-dynein regulatory complex (N-DRC), a key regulator of ciliary/flagellar motility which maintains the alignment and integrity of the distal axoneme and regulates microtubule sliding in motile axonemes.</text>
</comment>
<proteinExistence type="inferred from homology"/>
<name>A0AAW0PCL4_9GOBI</name>
<dbReference type="CDD" id="cd23767">
    <property type="entry name" value="IQCD"/>
    <property type="match status" value="1"/>
</dbReference>
<evidence type="ECO:0000256" key="7">
    <source>
        <dbReference type="ARBA" id="ARBA00023069"/>
    </source>
</evidence>
<evidence type="ECO:0000313" key="13">
    <source>
        <dbReference type="EMBL" id="KAK7922901.1"/>
    </source>
</evidence>
<organism evidence="13 14">
    <name type="scientific">Mugilogobius chulae</name>
    <name type="common">yellowstripe goby</name>
    <dbReference type="NCBI Taxonomy" id="88201"/>
    <lineage>
        <taxon>Eukaryota</taxon>
        <taxon>Metazoa</taxon>
        <taxon>Chordata</taxon>
        <taxon>Craniata</taxon>
        <taxon>Vertebrata</taxon>
        <taxon>Euteleostomi</taxon>
        <taxon>Actinopterygii</taxon>
        <taxon>Neopterygii</taxon>
        <taxon>Teleostei</taxon>
        <taxon>Neoteleostei</taxon>
        <taxon>Acanthomorphata</taxon>
        <taxon>Gobiaria</taxon>
        <taxon>Gobiiformes</taxon>
        <taxon>Gobioidei</taxon>
        <taxon>Gobiidae</taxon>
        <taxon>Gobionellinae</taxon>
        <taxon>Mugilogobius</taxon>
    </lineage>
</organism>
<evidence type="ECO:0000256" key="6">
    <source>
        <dbReference type="ARBA" id="ARBA00022846"/>
    </source>
</evidence>
<keyword evidence="14" id="KW-1185">Reference proteome</keyword>
<comment type="subcellular location">
    <subcellularLocation>
        <location evidence="2">Cytoplasm</location>
        <location evidence="2">Cytoskeleton</location>
        <location evidence="2">Flagellum axoneme</location>
    </subcellularLocation>
</comment>
<dbReference type="PANTHER" id="PTHR31598:SF1">
    <property type="entry name" value="DYNEIN REGULATORY COMPLEX PROTEIN 10"/>
    <property type="match status" value="1"/>
</dbReference>
<evidence type="ECO:0000256" key="4">
    <source>
        <dbReference type="ARBA" id="ARBA00021752"/>
    </source>
</evidence>
<evidence type="ECO:0000256" key="9">
    <source>
        <dbReference type="ARBA" id="ARBA00023273"/>
    </source>
</evidence>
<dbReference type="AlphaFoldDB" id="A0AAW0PCL4"/>
<dbReference type="Pfam" id="PF00612">
    <property type="entry name" value="IQ"/>
    <property type="match status" value="1"/>
</dbReference>
<protein>
    <recommendedName>
        <fullName evidence="4">Dynein regulatory complex protein 10</fullName>
    </recommendedName>
    <alternativeName>
        <fullName evidence="10">IQ domain-containing protein D</fullName>
    </alternativeName>
</protein>
<dbReference type="Proteomes" id="UP001460270">
    <property type="component" value="Unassembled WGS sequence"/>
</dbReference>
<evidence type="ECO:0000256" key="3">
    <source>
        <dbReference type="ARBA" id="ARBA00009071"/>
    </source>
</evidence>
<reference evidence="14" key="1">
    <citation type="submission" date="2024-04" db="EMBL/GenBank/DDBJ databases">
        <title>Salinicola lusitanus LLJ914,a marine bacterium isolated from the Okinawa Trough.</title>
        <authorList>
            <person name="Li J."/>
        </authorList>
    </citation>
    <scope>NUCLEOTIDE SEQUENCE [LARGE SCALE GENOMIC DNA]</scope>
</reference>
<gene>
    <name evidence="13" type="ORF">WMY93_009803</name>
</gene>
<comment type="caution">
    <text evidence="13">The sequence shown here is derived from an EMBL/GenBank/DDBJ whole genome shotgun (WGS) entry which is preliminary data.</text>
</comment>
<keyword evidence="6" id="KW-0282">Flagellum</keyword>
<evidence type="ECO:0000256" key="12">
    <source>
        <dbReference type="SAM" id="Coils"/>
    </source>
</evidence>
<dbReference type="InterPro" id="IPR000048">
    <property type="entry name" value="IQ_motif_EF-hand-BS"/>
</dbReference>
<dbReference type="SMART" id="SM00015">
    <property type="entry name" value="IQ"/>
    <property type="match status" value="1"/>
</dbReference>
<dbReference type="Gene3D" id="1.20.5.190">
    <property type="match status" value="1"/>
</dbReference>
<comment type="subunit">
    <text evidence="11">Component of the nexin-dynein regulatory complex (N-DRC). Interacts with CFAP52.</text>
</comment>
<keyword evidence="12" id="KW-0175">Coiled coil</keyword>
<evidence type="ECO:0000256" key="2">
    <source>
        <dbReference type="ARBA" id="ARBA00004611"/>
    </source>
</evidence>
<dbReference type="PANTHER" id="PTHR31598">
    <property type="entry name" value="IQ DOMAIN-CONTAINING PROTEIN D"/>
    <property type="match status" value="1"/>
</dbReference>
<feature type="coiled-coil region" evidence="12">
    <location>
        <begin position="167"/>
        <end position="224"/>
    </location>
</feature>
<evidence type="ECO:0000256" key="10">
    <source>
        <dbReference type="ARBA" id="ARBA00032180"/>
    </source>
</evidence>
<dbReference type="EMBL" id="JBBPFD010000006">
    <property type="protein sequence ID" value="KAK7922901.1"/>
    <property type="molecule type" value="Genomic_DNA"/>
</dbReference>
<evidence type="ECO:0000313" key="14">
    <source>
        <dbReference type="Proteomes" id="UP001460270"/>
    </source>
</evidence>
<dbReference type="PROSITE" id="PS50096">
    <property type="entry name" value="IQ"/>
    <property type="match status" value="1"/>
</dbReference>
<dbReference type="InterPro" id="IPR042815">
    <property type="entry name" value="DRC10"/>
</dbReference>
<keyword evidence="5" id="KW-0963">Cytoplasm</keyword>
<accession>A0AAW0PCL4</accession>
<evidence type="ECO:0000256" key="11">
    <source>
        <dbReference type="ARBA" id="ARBA00046836"/>
    </source>
</evidence>